<protein>
    <submittedName>
        <fullName evidence="3">FAD-dependent monooxygenase</fullName>
    </submittedName>
</protein>
<name>A0ABW7PBH9_9ACTN</name>
<feature type="signal peptide" evidence="1">
    <location>
        <begin position="1"/>
        <end position="23"/>
    </location>
</feature>
<evidence type="ECO:0000256" key="1">
    <source>
        <dbReference type="SAM" id="SignalP"/>
    </source>
</evidence>
<dbReference type="InterPro" id="IPR002938">
    <property type="entry name" value="FAD-bd"/>
</dbReference>
<evidence type="ECO:0000259" key="2">
    <source>
        <dbReference type="Pfam" id="PF01494"/>
    </source>
</evidence>
<evidence type="ECO:0000313" key="4">
    <source>
        <dbReference type="Proteomes" id="UP001610631"/>
    </source>
</evidence>
<feature type="domain" description="FAD-binding" evidence="2">
    <location>
        <begin position="5"/>
        <end position="338"/>
    </location>
</feature>
<dbReference type="PANTHER" id="PTHR43422">
    <property type="entry name" value="THIAMINE THIAZOLE SYNTHASE"/>
    <property type="match status" value="1"/>
</dbReference>
<dbReference type="RefSeq" id="WP_395509573.1">
    <property type="nucleotide sequence ID" value="NZ_JBBDHD010000022.1"/>
</dbReference>
<feature type="chain" id="PRO_5045105473" evidence="1">
    <location>
        <begin position="24"/>
        <end position="442"/>
    </location>
</feature>
<sequence>MAESRAVVVGASMAGLLTAAALAGAFDEVVVLERDVLPEGEDFRAGVPQARQFHGLLMRGARSIEKLLPGMLQELAADGAPLFDLGEGFLLSVHGRVVPPRPFGLRAQLFTRNFLEARLRTRVRALPGVVLRENSPVTGLLADRPGGPVTGVRTAHGGDLAEELLAADLVVDASGRSSQATAWLGALGYPAPEEQRVDSGRSYATAWLGTPQELGFTGALYEIGQHVTRGRGGLVAALQDRQVLLMLYGRGPDRPPTDPDGFRERVDQLGSPALSELAAHIGPNTPIHPYAKLINRRKLYHRMPRRPDRFLVLGDSLCIFNPIYGQGMTVAAMQAEALRDAVRGPHHRSDWTRTTQRRIHRRTTVPWLLATAQDSRWTQRPSALGPAVAWLMERLMNRVGHSPQLHRALLQIYQLLPPTALCDPRAVLAACRPGRLVRRGRT</sequence>
<dbReference type="EMBL" id="JBBDHD010000022">
    <property type="protein sequence ID" value="MFH7595716.1"/>
    <property type="molecule type" value="Genomic_DNA"/>
</dbReference>
<dbReference type="InterPro" id="IPR036188">
    <property type="entry name" value="FAD/NAD-bd_sf"/>
</dbReference>
<dbReference type="Proteomes" id="UP001610631">
    <property type="component" value="Unassembled WGS sequence"/>
</dbReference>
<dbReference type="Gene3D" id="3.50.50.60">
    <property type="entry name" value="FAD/NAD(P)-binding domain"/>
    <property type="match status" value="1"/>
</dbReference>
<keyword evidence="4" id="KW-1185">Reference proteome</keyword>
<keyword evidence="3" id="KW-0503">Monooxygenase</keyword>
<accession>A0ABW7PBH9</accession>
<dbReference type="SUPFAM" id="SSF51905">
    <property type="entry name" value="FAD/NAD(P)-binding domain"/>
    <property type="match status" value="1"/>
</dbReference>
<dbReference type="Pfam" id="PF01494">
    <property type="entry name" value="FAD_binding_3"/>
    <property type="match status" value="1"/>
</dbReference>
<organism evidence="3 4">
    <name type="scientific">Streptomyces racemochromogenes</name>
    <dbReference type="NCBI Taxonomy" id="67353"/>
    <lineage>
        <taxon>Bacteria</taxon>
        <taxon>Bacillati</taxon>
        <taxon>Actinomycetota</taxon>
        <taxon>Actinomycetes</taxon>
        <taxon>Kitasatosporales</taxon>
        <taxon>Streptomycetaceae</taxon>
        <taxon>Streptomyces</taxon>
    </lineage>
</organism>
<proteinExistence type="predicted"/>
<keyword evidence="1" id="KW-0732">Signal</keyword>
<gene>
    <name evidence="3" type="ORF">WDV06_11520</name>
</gene>
<keyword evidence="3" id="KW-0560">Oxidoreductase</keyword>
<reference evidence="3 4" key="1">
    <citation type="submission" date="2024-03" db="EMBL/GenBank/DDBJ databases">
        <title>Whole genome sequencing of Streptomyces racemochromogenes, to identify antimicrobial biosynthetic gene clusters.</title>
        <authorList>
            <person name="Suryawanshi P."/>
            <person name="Krishnaraj P.U."/>
            <person name="Arun Y.P."/>
            <person name="Suryawanshi M.P."/>
            <person name="Rakshit O."/>
        </authorList>
    </citation>
    <scope>NUCLEOTIDE SEQUENCE [LARGE SCALE GENOMIC DNA]</scope>
    <source>
        <strain evidence="3 4">AUDT626</strain>
    </source>
</reference>
<dbReference type="GO" id="GO:0004497">
    <property type="term" value="F:monooxygenase activity"/>
    <property type="evidence" value="ECO:0007669"/>
    <property type="project" value="UniProtKB-KW"/>
</dbReference>
<evidence type="ECO:0000313" key="3">
    <source>
        <dbReference type="EMBL" id="MFH7595716.1"/>
    </source>
</evidence>
<comment type="caution">
    <text evidence="3">The sequence shown here is derived from an EMBL/GenBank/DDBJ whole genome shotgun (WGS) entry which is preliminary data.</text>
</comment>
<dbReference type="PANTHER" id="PTHR43422:SF3">
    <property type="entry name" value="THIAMINE THIAZOLE SYNTHASE"/>
    <property type="match status" value="1"/>
</dbReference>